<name>A0ABU4APS2_9HYPH</name>
<sequence length="165" mass="18574">MQDPFRRATLGAGVFYRDPTAALDWLERAFGFERHTVVRDRDGELVHSEMRIGDACIIVDSEWSSHVASPASVGAKNTQALYIKLKGGLDDHCEHARQAGAEILQEPEDQIYGDRTYRARDPEGHVWTFIQPVQSVFREAAGRPSVRHEPENSTLAWFLTRIGSP</sequence>
<accession>A0ABU4APS2</accession>
<evidence type="ECO:0000313" key="2">
    <source>
        <dbReference type="EMBL" id="MDV6228248.1"/>
    </source>
</evidence>
<proteinExistence type="predicted"/>
<dbReference type="Pfam" id="PF00903">
    <property type="entry name" value="Glyoxalase"/>
    <property type="match status" value="1"/>
</dbReference>
<dbReference type="Proteomes" id="UP001185659">
    <property type="component" value="Unassembled WGS sequence"/>
</dbReference>
<dbReference type="InterPro" id="IPR037523">
    <property type="entry name" value="VOC_core"/>
</dbReference>
<feature type="domain" description="VOC" evidence="1">
    <location>
        <begin position="8"/>
        <end position="132"/>
    </location>
</feature>
<dbReference type="InterPro" id="IPR029068">
    <property type="entry name" value="Glyas_Bleomycin-R_OHBP_Dase"/>
</dbReference>
<dbReference type="RefSeq" id="WP_317562199.1">
    <property type="nucleotide sequence ID" value="NZ_JAWLIP010000009.1"/>
</dbReference>
<keyword evidence="3" id="KW-1185">Reference proteome</keyword>
<reference evidence="2 3" key="1">
    <citation type="submission" date="2023-10" db="EMBL/GenBank/DDBJ databases">
        <authorList>
            <person name="Venkata Ramana C."/>
            <person name="Sasikala C."/>
            <person name="Dhurka M."/>
        </authorList>
    </citation>
    <scope>NUCLEOTIDE SEQUENCE [LARGE SCALE GENOMIC DNA]</scope>
    <source>
        <strain evidence="2 3">KCTC 32151</strain>
    </source>
</reference>
<dbReference type="InterPro" id="IPR004360">
    <property type="entry name" value="Glyas_Fos-R_dOase_dom"/>
</dbReference>
<dbReference type="EMBL" id="JAWLIP010000009">
    <property type="protein sequence ID" value="MDV6228248.1"/>
    <property type="molecule type" value="Genomic_DNA"/>
</dbReference>
<evidence type="ECO:0000259" key="1">
    <source>
        <dbReference type="PROSITE" id="PS51819"/>
    </source>
</evidence>
<protein>
    <submittedName>
        <fullName evidence="2">VOC family protein</fullName>
    </submittedName>
</protein>
<organism evidence="2 3">
    <name type="scientific">Nitratireductor aquimarinus</name>
    <dbReference type="NCBI Taxonomy" id="889300"/>
    <lineage>
        <taxon>Bacteria</taxon>
        <taxon>Pseudomonadati</taxon>
        <taxon>Pseudomonadota</taxon>
        <taxon>Alphaproteobacteria</taxon>
        <taxon>Hyphomicrobiales</taxon>
        <taxon>Phyllobacteriaceae</taxon>
        <taxon>Nitratireductor</taxon>
    </lineage>
</organism>
<dbReference type="SUPFAM" id="SSF54593">
    <property type="entry name" value="Glyoxalase/Bleomycin resistance protein/Dihydroxybiphenyl dioxygenase"/>
    <property type="match status" value="1"/>
</dbReference>
<dbReference type="PANTHER" id="PTHR34109">
    <property type="entry name" value="BNAUNNG04460D PROTEIN-RELATED"/>
    <property type="match status" value="1"/>
</dbReference>
<dbReference type="PROSITE" id="PS51819">
    <property type="entry name" value="VOC"/>
    <property type="match status" value="1"/>
</dbReference>
<evidence type="ECO:0000313" key="3">
    <source>
        <dbReference type="Proteomes" id="UP001185659"/>
    </source>
</evidence>
<gene>
    <name evidence="2" type="ORF">R2G56_18290</name>
</gene>
<comment type="caution">
    <text evidence="2">The sequence shown here is derived from an EMBL/GenBank/DDBJ whole genome shotgun (WGS) entry which is preliminary data.</text>
</comment>
<dbReference type="Gene3D" id="3.30.720.120">
    <property type="match status" value="1"/>
</dbReference>
<dbReference type="Gene3D" id="3.30.720.110">
    <property type="match status" value="1"/>
</dbReference>
<dbReference type="PANTHER" id="PTHR34109:SF1">
    <property type="entry name" value="VOC DOMAIN-CONTAINING PROTEIN"/>
    <property type="match status" value="1"/>
</dbReference>